<evidence type="ECO:0000313" key="1">
    <source>
        <dbReference type="EMBL" id="CAH2065875.1"/>
    </source>
</evidence>
<sequence>MLIEYDKIRTPLGTVSQTVADWSHYFALENSQGWHKVWDALGLDMGQVATDRRSICLERAPLSIRKQGAASLSTPPVITRR</sequence>
<proteinExistence type="predicted"/>
<dbReference type="EMBL" id="OW152816">
    <property type="protein sequence ID" value="CAH2065875.1"/>
    <property type="molecule type" value="Genomic_DNA"/>
</dbReference>
<keyword evidence="2" id="KW-1185">Reference proteome</keyword>
<feature type="non-terminal residue" evidence="1">
    <location>
        <position position="81"/>
    </location>
</feature>
<organism evidence="1 2">
    <name type="scientific">Iphiclides podalirius</name>
    <name type="common">scarce swallowtail</name>
    <dbReference type="NCBI Taxonomy" id="110791"/>
    <lineage>
        <taxon>Eukaryota</taxon>
        <taxon>Metazoa</taxon>
        <taxon>Ecdysozoa</taxon>
        <taxon>Arthropoda</taxon>
        <taxon>Hexapoda</taxon>
        <taxon>Insecta</taxon>
        <taxon>Pterygota</taxon>
        <taxon>Neoptera</taxon>
        <taxon>Endopterygota</taxon>
        <taxon>Lepidoptera</taxon>
        <taxon>Glossata</taxon>
        <taxon>Ditrysia</taxon>
        <taxon>Papilionoidea</taxon>
        <taxon>Papilionidae</taxon>
        <taxon>Papilioninae</taxon>
        <taxon>Iphiclides</taxon>
    </lineage>
</organism>
<reference evidence="1" key="1">
    <citation type="submission" date="2022-03" db="EMBL/GenBank/DDBJ databases">
        <authorList>
            <person name="Martin H S."/>
        </authorList>
    </citation>
    <scope>NUCLEOTIDE SEQUENCE</scope>
</reference>
<name>A0ABN8IZS2_9NEOP</name>
<evidence type="ECO:0000313" key="2">
    <source>
        <dbReference type="Proteomes" id="UP000837857"/>
    </source>
</evidence>
<dbReference type="Proteomes" id="UP000837857">
    <property type="component" value="Chromosome 4"/>
</dbReference>
<gene>
    <name evidence="1" type="ORF">IPOD504_LOCUS13174</name>
</gene>
<protein>
    <submittedName>
        <fullName evidence="1">Uncharacterized protein</fullName>
    </submittedName>
</protein>
<accession>A0ABN8IZS2</accession>